<dbReference type="Gene3D" id="3.60.10.10">
    <property type="entry name" value="Endonuclease/exonuclease/phosphatase"/>
    <property type="match status" value="1"/>
</dbReference>
<accession>A0AAD8DRN5</accession>
<dbReference type="Proteomes" id="UP001231518">
    <property type="component" value="Chromosome 14"/>
</dbReference>
<gene>
    <name evidence="2" type="ORF">PYW07_003097</name>
</gene>
<sequence length="156" mass="17403">MLNKIKIATWNTNGLSPNKGEVEVLLKMHDLDILLIAETHFTKNSQIYIKNYNIYTTNHPDGTAHGGTAVLIKSTIDHYELPSYTTEHIQATSIQIQDRNGQFSVSSVYCPPKHKIIEEQFSAYFESLGTRFIAGEIGTLSIHTGVPGCPPQEEDN</sequence>
<dbReference type="SUPFAM" id="SSF56219">
    <property type="entry name" value="DNase I-like"/>
    <property type="match status" value="1"/>
</dbReference>
<name>A0AAD8DRN5_MYTSE</name>
<evidence type="ECO:0000259" key="1">
    <source>
        <dbReference type="Pfam" id="PF03372"/>
    </source>
</evidence>
<dbReference type="InterPro" id="IPR036691">
    <property type="entry name" value="Endo/exonu/phosph_ase_sf"/>
</dbReference>
<feature type="domain" description="Endonuclease/exonuclease/phosphatase" evidence="1">
    <location>
        <begin position="8"/>
        <end position="109"/>
    </location>
</feature>
<dbReference type="EMBL" id="JARGEI010000017">
    <property type="protein sequence ID" value="KAJ8716470.1"/>
    <property type="molecule type" value="Genomic_DNA"/>
</dbReference>
<keyword evidence="3" id="KW-1185">Reference proteome</keyword>
<proteinExistence type="predicted"/>
<comment type="caution">
    <text evidence="2">The sequence shown here is derived from an EMBL/GenBank/DDBJ whole genome shotgun (WGS) entry which is preliminary data.</text>
</comment>
<dbReference type="AlphaFoldDB" id="A0AAD8DRN5"/>
<protein>
    <recommendedName>
        <fullName evidence="1">Endonuclease/exonuclease/phosphatase domain-containing protein</fullName>
    </recommendedName>
</protein>
<dbReference type="GO" id="GO:0003824">
    <property type="term" value="F:catalytic activity"/>
    <property type="evidence" value="ECO:0007669"/>
    <property type="project" value="InterPro"/>
</dbReference>
<evidence type="ECO:0000313" key="3">
    <source>
        <dbReference type="Proteomes" id="UP001231518"/>
    </source>
</evidence>
<reference evidence="2" key="1">
    <citation type="submission" date="2023-03" db="EMBL/GenBank/DDBJ databases">
        <title>Chromosome-level genomes of two armyworms, Mythimna separata and Mythimna loreyi, provide insights into the biosynthesis and reception of sex pheromones.</title>
        <authorList>
            <person name="Zhao H."/>
        </authorList>
    </citation>
    <scope>NUCLEOTIDE SEQUENCE</scope>
    <source>
        <strain evidence="2">BeijingLab</strain>
        <tissue evidence="2">Pupa</tissue>
    </source>
</reference>
<organism evidence="2 3">
    <name type="scientific">Mythimna separata</name>
    <name type="common">Oriental armyworm</name>
    <name type="synonym">Pseudaletia separata</name>
    <dbReference type="NCBI Taxonomy" id="271217"/>
    <lineage>
        <taxon>Eukaryota</taxon>
        <taxon>Metazoa</taxon>
        <taxon>Ecdysozoa</taxon>
        <taxon>Arthropoda</taxon>
        <taxon>Hexapoda</taxon>
        <taxon>Insecta</taxon>
        <taxon>Pterygota</taxon>
        <taxon>Neoptera</taxon>
        <taxon>Endopterygota</taxon>
        <taxon>Lepidoptera</taxon>
        <taxon>Glossata</taxon>
        <taxon>Ditrysia</taxon>
        <taxon>Noctuoidea</taxon>
        <taxon>Noctuidae</taxon>
        <taxon>Noctuinae</taxon>
        <taxon>Hadenini</taxon>
        <taxon>Mythimna</taxon>
    </lineage>
</organism>
<dbReference type="Pfam" id="PF03372">
    <property type="entry name" value="Exo_endo_phos"/>
    <property type="match status" value="1"/>
</dbReference>
<evidence type="ECO:0000313" key="2">
    <source>
        <dbReference type="EMBL" id="KAJ8716470.1"/>
    </source>
</evidence>
<dbReference type="InterPro" id="IPR005135">
    <property type="entry name" value="Endo/exonuclease/phosphatase"/>
</dbReference>